<dbReference type="Pfam" id="PF11897">
    <property type="entry name" value="DUF3417"/>
    <property type="match status" value="1"/>
</dbReference>
<dbReference type="InterPro" id="IPR011834">
    <property type="entry name" value="Agluc_phsphrylas"/>
</dbReference>
<dbReference type="EMBL" id="AP021858">
    <property type="protein sequence ID" value="BBO24177.1"/>
    <property type="molecule type" value="Genomic_DNA"/>
</dbReference>
<accession>A0A809S5D6</accession>
<name>A0A809S5D6_9BACT</name>
<feature type="modified residue" description="N6-(pyridoxal phosphate)lysine" evidence="4">
    <location>
        <position position="632"/>
    </location>
</feature>
<sequence length="877" mass="99403">MSERTLALGIFLGLSDNYHAAMKHPKYSHSFEVTSELPEELHPLKRLAFNLRWTWHEPTQELFRQVDRQLWEEVEHNPVQLLNGLPAKRIQALCNDAAFLASLKVCADDLDQYLEGKTWFGETFPEQVGRTLVAYFCAEFGISETLPIYSGGLGVLAGDHLKAASDLGVPLVGVGLLYSRGYFRQILTSDGWQQEHYPKYDFYQYPLQLMRGEDQQPLRVEVELPDRTIICQVWKCDVGRIQLVLLDSNVLENAPVDQEITDTLYGGDQEMRIRQELILGVGGMRALDTLGIRPTVCHMNEGHSAFLSLERIRQFVKQRGCDFRLARKVVVAGNVFTTHTPVPAGFDLFPPDVLERYASSLAQEIGLKMDDLIRLGRIDPENDGEPFNMAVFAMENSNYVNGVSELHARVTRQMFHARWPDYPEDEVPVSAITNGVHTLSWTSPRMAKLFDTYLGSEWRERPDDPETWAQVHAIPDRELWEVRENMRGDFVRFVRKRVQRDLVRRGHTRSDASQAETILDPRILTIGFARRFATYKRATLLLSDPERLRSLLFHSDRPIQIVIAGKSHPKDDEGKRLIQQIVAFVESESAMQRIVFLEDYDISVAKMMVQGIDLWLNNPRRPMEASGTSGMKVVPNGGLNCSALDGWWDEGFDPGVGWAIGSRNDYADTGFQDWVDSRSLYVALEGEVSNKFYTRSNGDPPTGWVEMIKQSMAKLAPRFSTARMVRDYAEKFYLPASVSFQAMESNGLGRAKEALAWRDKVRAAWPKVRVDSVSDTLQSRNLVGSTFSIRVTADLDGLMPEEARVQAVVGRVGSNRELQDVWHVDLTHVGSENGMHSFEGEVPCRQAGHLGYTVRIVPSSPDVVIPSELNLVRWEKD</sequence>
<proteinExistence type="inferred from homology"/>
<dbReference type="PIRSF" id="PIRSF000460">
    <property type="entry name" value="Pprylas_GlgP"/>
    <property type="match status" value="1"/>
</dbReference>
<keyword evidence="3" id="KW-0021">Allosteric enzyme</keyword>
<evidence type="ECO:0000256" key="2">
    <source>
        <dbReference type="ARBA" id="ARBA00006047"/>
    </source>
</evidence>
<dbReference type="Gene3D" id="3.40.50.2000">
    <property type="entry name" value="Glycogen Phosphorylase B"/>
    <property type="match status" value="3"/>
</dbReference>
<comment type="similarity">
    <text evidence="2">Belongs to the glycogen phosphorylase family.</text>
</comment>
<dbReference type="AlphaFoldDB" id="A0A809S5D6"/>
<gene>
    <name evidence="6" type="ORF">NPRO_17720</name>
</gene>
<dbReference type="InterPro" id="IPR052182">
    <property type="entry name" value="Glycogen/Maltodextrin_Phosph"/>
</dbReference>
<dbReference type="GO" id="GO:0030170">
    <property type="term" value="F:pyridoxal phosphate binding"/>
    <property type="evidence" value="ECO:0007669"/>
    <property type="project" value="InterPro"/>
</dbReference>
<reference evidence="6" key="1">
    <citation type="journal article" name="DNA Res.">
        <title>The physiological potential of anammox bacteria as revealed by their core genome structure.</title>
        <authorList>
            <person name="Okubo T."/>
            <person name="Toyoda A."/>
            <person name="Fukuhara K."/>
            <person name="Uchiyama I."/>
            <person name="Harigaya Y."/>
            <person name="Kuroiwa M."/>
            <person name="Suzuki T."/>
            <person name="Murakami Y."/>
            <person name="Suwa Y."/>
            <person name="Takami H."/>
        </authorList>
    </citation>
    <scope>NUCLEOTIDE SEQUENCE</scope>
    <source>
        <strain evidence="6">317325-2</strain>
    </source>
</reference>
<dbReference type="InterPro" id="IPR024517">
    <property type="entry name" value="Glycogen_phosphorylase_DUF3417"/>
</dbReference>
<evidence type="ECO:0000313" key="7">
    <source>
        <dbReference type="Proteomes" id="UP000662873"/>
    </source>
</evidence>
<dbReference type="PANTHER" id="PTHR42655">
    <property type="entry name" value="GLYCOGEN PHOSPHORYLASE"/>
    <property type="match status" value="1"/>
</dbReference>
<organism evidence="6 7">
    <name type="scientific">Candidatus Nitrosymbiomonas proteolyticus</name>
    <dbReference type="NCBI Taxonomy" id="2608984"/>
    <lineage>
        <taxon>Bacteria</taxon>
        <taxon>Bacillati</taxon>
        <taxon>Armatimonadota</taxon>
        <taxon>Armatimonadota incertae sedis</taxon>
        <taxon>Candidatus Nitrosymbiomonas</taxon>
    </lineage>
</organism>
<dbReference type="PANTHER" id="PTHR42655:SF1">
    <property type="entry name" value="GLYCOGEN PHOSPHORYLASE"/>
    <property type="match status" value="1"/>
</dbReference>
<dbReference type="KEGG" id="npy:NPRO_17720"/>
<dbReference type="Pfam" id="PF00343">
    <property type="entry name" value="Phosphorylase"/>
    <property type="match status" value="2"/>
</dbReference>
<dbReference type="Proteomes" id="UP000662873">
    <property type="component" value="Chromosome"/>
</dbReference>
<keyword evidence="4" id="KW-0663">Pyridoxal phosphate</keyword>
<dbReference type="NCBIfam" id="TIGR02094">
    <property type="entry name" value="more_P_ylases"/>
    <property type="match status" value="1"/>
</dbReference>
<feature type="domain" description="DUF3417" evidence="5">
    <location>
        <begin position="37"/>
        <end position="146"/>
    </location>
</feature>
<dbReference type="SUPFAM" id="SSF53756">
    <property type="entry name" value="UDP-Glycosyltransferase/glycogen phosphorylase"/>
    <property type="match status" value="1"/>
</dbReference>
<evidence type="ECO:0000256" key="4">
    <source>
        <dbReference type="PIRSR" id="PIRSR000460-1"/>
    </source>
</evidence>
<evidence type="ECO:0000256" key="3">
    <source>
        <dbReference type="ARBA" id="ARBA00022533"/>
    </source>
</evidence>
<evidence type="ECO:0000256" key="1">
    <source>
        <dbReference type="ARBA" id="ARBA00001275"/>
    </source>
</evidence>
<comment type="catalytic activity">
    <reaction evidence="1">
        <text>[(1-&gt;4)-alpha-D-glucosyl](n) + phosphate = [(1-&gt;4)-alpha-D-glucosyl](n-1) + alpha-D-glucose 1-phosphate</text>
        <dbReference type="Rhea" id="RHEA:41732"/>
        <dbReference type="Rhea" id="RHEA-COMP:9584"/>
        <dbReference type="Rhea" id="RHEA-COMP:9586"/>
        <dbReference type="ChEBI" id="CHEBI:15444"/>
        <dbReference type="ChEBI" id="CHEBI:43474"/>
        <dbReference type="ChEBI" id="CHEBI:58601"/>
        <dbReference type="EC" id="2.4.1.1"/>
    </reaction>
</comment>
<dbReference type="GO" id="GO:0008184">
    <property type="term" value="F:glycogen phosphorylase activity"/>
    <property type="evidence" value="ECO:0007669"/>
    <property type="project" value="InterPro"/>
</dbReference>
<dbReference type="GO" id="GO:0005975">
    <property type="term" value="P:carbohydrate metabolic process"/>
    <property type="evidence" value="ECO:0007669"/>
    <property type="project" value="InterPro"/>
</dbReference>
<evidence type="ECO:0000313" key="6">
    <source>
        <dbReference type="EMBL" id="BBO24177.1"/>
    </source>
</evidence>
<evidence type="ECO:0000259" key="5">
    <source>
        <dbReference type="Pfam" id="PF11897"/>
    </source>
</evidence>
<protein>
    <submittedName>
        <fullName evidence="6">Alpha-glucan phosphorylase</fullName>
    </submittedName>
</protein>
<dbReference type="InterPro" id="IPR000811">
    <property type="entry name" value="Glyco_trans_35"/>
</dbReference>